<organism evidence="2 3">
    <name type="scientific">Polarella glacialis</name>
    <name type="common">Dinoflagellate</name>
    <dbReference type="NCBI Taxonomy" id="89957"/>
    <lineage>
        <taxon>Eukaryota</taxon>
        <taxon>Sar</taxon>
        <taxon>Alveolata</taxon>
        <taxon>Dinophyceae</taxon>
        <taxon>Suessiales</taxon>
        <taxon>Suessiaceae</taxon>
        <taxon>Polarella</taxon>
    </lineage>
</organism>
<proteinExistence type="predicted"/>
<dbReference type="Proteomes" id="UP000654075">
    <property type="component" value="Unassembled WGS sequence"/>
</dbReference>
<dbReference type="AlphaFoldDB" id="A0A813GXD7"/>
<dbReference type="EMBL" id="CAJNNV010029748">
    <property type="protein sequence ID" value="CAE8629955.1"/>
    <property type="molecule type" value="Genomic_DNA"/>
</dbReference>
<evidence type="ECO:0000313" key="2">
    <source>
        <dbReference type="EMBL" id="CAE8629955.1"/>
    </source>
</evidence>
<feature type="region of interest" description="Disordered" evidence="1">
    <location>
        <begin position="1"/>
        <end position="33"/>
    </location>
</feature>
<evidence type="ECO:0000256" key="1">
    <source>
        <dbReference type="SAM" id="MobiDB-lite"/>
    </source>
</evidence>
<gene>
    <name evidence="2" type="ORF">PGLA1383_LOCUS46355</name>
</gene>
<name>A0A813GXD7_POLGL</name>
<accession>A0A813GXD7</accession>
<feature type="compositionally biased region" description="Acidic residues" evidence="1">
    <location>
        <begin position="14"/>
        <end position="26"/>
    </location>
</feature>
<keyword evidence="3" id="KW-1185">Reference proteome</keyword>
<evidence type="ECO:0000313" key="3">
    <source>
        <dbReference type="Proteomes" id="UP000654075"/>
    </source>
</evidence>
<protein>
    <submittedName>
        <fullName evidence="2">Uncharacterized protein</fullName>
    </submittedName>
</protein>
<feature type="non-terminal residue" evidence="2">
    <location>
        <position position="1"/>
    </location>
</feature>
<reference evidence="2" key="1">
    <citation type="submission" date="2021-02" db="EMBL/GenBank/DDBJ databases">
        <authorList>
            <person name="Dougan E. K."/>
            <person name="Rhodes N."/>
            <person name="Thang M."/>
            <person name="Chan C."/>
        </authorList>
    </citation>
    <scope>NUCLEOTIDE SEQUENCE</scope>
</reference>
<comment type="caution">
    <text evidence="2">The sequence shown here is derived from an EMBL/GenBank/DDBJ whole genome shotgun (WGS) entry which is preliminary data.</text>
</comment>
<feature type="non-terminal residue" evidence="2">
    <location>
        <position position="161"/>
    </location>
</feature>
<sequence length="161" mass="17428">PRRVTTVSVKAASGEEEEDDADEDVDSAQRATSGRALLRRRVDVDDNGPDQRGRKVLGSLVGHLTSARQRLQVDLRSRVVLSAAAVAAAAAAADVLPAEGSAASRPAARSAAKAKAKHRIGQLLVQRRALVKSAPEKEMHMLQERLAEHYSHMQHFIRTRA</sequence>
<dbReference type="OrthoDB" id="330772at2759"/>